<feature type="region of interest" description="Disordered" evidence="2">
    <location>
        <begin position="1"/>
        <end position="81"/>
    </location>
</feature>
<evidence type="ECO:0000313" key="4">
    <source>
        <dbReference type="Proteomes" id="UP000317650"/>
    </source>
</evidence>
<dbReference type="Proteomes" id="UP000317650">
    <property type="component" value="Chromosome 1"/>
</dbReference>
<feature type="compositionally biased region" description="Polar residues" evidence="2">
    <location>
        <begin position="434"/>
        <end position="445"/>
    </location>
</feature>
<feature type="region of interest" description="Disordered" evidence="2">
    <location>
        <begin position="417"/>
        <end position="445"/>
    </location>
</feature>
<sequence>MAYRRRHSTPRSATFEEFRSLSPEEDGSSSPSLAAKAIRASAAHRESSLSSAYDGDSAAFSSSSSSTSSSSSSAYRHPGLRNYHKQGSNVYEYSSLKSSNGPRHGFWEVLAKKAKAILEDDTVAQQFEDHDSNHSQILDSSGSQVQTNESLDSYCKTENPTFQKDAIASSLREFGGTIKNAFEEGISIMESKTADIIHETKKLQIGTKTESFDTANQPMYTMASTNLAQNEAEYETQLKASQKVANAMAAKAKLLLRELKTVKADMAFARQRCAQLEEENKVLRENRQKGDNPADDDLIRHQLETLLAEKARLVHDNSVYERENLFLREIVEYHQLTMQDVVYLDEGIEEVTEVYPIHQIKALSSPSRSAYETSTPGISCSATPRSNTMLSLSTDTMSAFGSLSSPKSPNRTFIVKKLADGEVNPSPSPAAEGSVQQHSPSPTRH</sequence>
<protein>
    <submittedName>
        <fullName evidence="3">Uncharacterized protein</fullName>
    </submittedName>
</protein>
<organism evidence="3 4">
    <name type="scientific">Musa balbisiana</name>
    <name type="common">Banana</name>
    <dbReference type="NCBI Taxonomy" id="52838"/>
    <lineage>
        <taxon>Eukaryota</taxon>
        <taxon>Viridiplantae</taxon>
        <taxon>Streptophyta</taxon>
        <taxon>Embryophyta</taxon>
        <taxon>Tracheophyta</taxon>
        <taxon>Spermatophyta</taxon>
        <taxon>Magnoliopsida</taxon>
        <taxon>Liliopsida</taxon>
        <taxon>Zingiberales</taxon>
        <taxon>Musaceae</taxon>
        <taxon>Musa</taxon>
    </lineage>
</organism>
<evidence type="ECO:0000256" key="2">
    <source>
        <dbReference type="SAM" id="MobiDB-lite"/>
    </source>
</evidence>
<evidence type="ECO:0000256" key="1">
    <source>
        <dbReference type="SAM" id="Coils"/>
    </source>
</evidence>
<dbReference type="PANTHER" id="PTHR31016:SF12">
    <property type="entry name" value="OS05G0315200 PROTEIN"/>
    <property type="match status" value="1"/>
</dbReference>
<keyword evidence="1" id="KW-0175">Coiled coil</keyword>
<proteinExistence type="predicted"/>
<dbReference type="AlphaFoldDB" id="A0A4S8JR48"/>
<dbReference type="PANTHER" id="PTHR31016">
    <property type="entry name" value="OS04G0228100 PROTEIN"/>
    <property type="match status" value="1"/>
</dbReference>
<feature type="coiled-coil region" evidence="1">
    <location>
        <begin position="252"/>
        <end position="323"/>
    </location>
</feature>
<accession>A0A4S8JR48</accession>
<feature type="compositionally biased region" description="Low complexity" evidence="2">
    <location>
        <begin position="50"/>
        <end position="74"/>
    </location>
</feature>
<gene>
    <name evidence="3" type="ORF">C4D60_Mb01t27430</name>
</gene>
<reference evidence="3 4" key="1">
    <citation type="journal article" date="2019" name="Nat. Plants">
        <title>Genome sequencing of Musa balbisiana reveals subgenome evolution and function divergence in polyploid bananas.</title>
        <authorList>
            <person name="Yao X."/>
        </authorList>
    </citation>
    <scope>NUCLEOTIDE SEQUENCE [LARGE SCALE GENOMIC DNA]</scope>
    <source>
        <strain evidence="4">cv. DH-PKW</strain>
        <tissue evidence="3">Leaves</tissue>
    </source>
</reference>
<evidence type="ECO:0000313" key="3">
    <source>
        <dbReference type="EMBL" id="THU64531.1"/>
    </source>
</evidence>
<keyword evidence="4" id="KW-1185">Reference proteome</keyword>
<comment type="caution">
    <text evidence="3">The sequence shown here is derived from an EMBL/GenBank/DDBJ whole genome shotgun (WGS) entry which is preliminary data.</text>
</comment>
<dbReference type="EMBL" id="PYDT01000004">
    <property type="protein sequence ID" value="THU64531.1"/>
    <property type="molecule type" value="Genomic_DNA"/>
</dbReference>
<name>A0A4S8JR48_MUSBA</name>